<dbReference type="WBParaSite" id="ECPE_0000202201-mRNA-1">
    <property type="protein sequence ID" value="ECPE_0000202201-mRNA-1"/>
    <property type="gene ID" value="ECPE_0000202201"/>
</dbReference>
<dbReference type="Proteomes" id="UP000272942">
    <property type="component" value="Unassembled WGS sequence"/>
</dbReference>
<gene>
    <name evidence="2" type="ORF">ECPE_LOCUS2022</name>
</gene>
<sequence>MDQGMKLLIANTQSIHYDGSISGNGGGGGGDSDRRRRRRRRLRSRRANGVPSLNKLSETELLMYDGAV</sequence>
<evidence type="ECO:0000313" key="3">
    <source>
        <dbReference type="Proteomes" id="UP000272942"/>
    </source>
</evidence>
<dbReference type="AlphaFoldDB" id="A0A183A4Y7"/>
<feature type="region of interest" description="Disordered" evidence="1">
    <location>
        <begin position="17"/>
        <end position="52"/>
    </location>
</feature>
<evidence type="ECO:0000313" key="4">
    <source>
        <dbReference type="WBParaSite" id="ECPE_0000202201-mRNA-1"/>
    </source>
</evidence>
<dbReference type="EMBL" id="UZAN01039380">
    <property type="protein sequence ID" value="VDP65183.1"/>
    <property type="molecule type" value="Genomic_DNA"/>
</dbReference>
<feature type="compositionally biased region" description="Basic residues" evidence="1">
    <location>
        <begin position="35"/>
        <end position="46"/>
    </location>
</feature>
<evidence type="ECO:0000256" key="1">
    <source>
        <dbReference type="SAM" id="MobiDB-lite"/>
    </source>
</evidence>
<reference evidence="2 3" key="2">
    <citation type="submission" date="2018-11" db="EMBL/GenBank/DDBJ databases">
        <authorList>
            <consortium name="Pathogen Informatics"/>
        </authorList>
    </citation>
    <scope>NUCLEOTIDE SEQUENCE [LARGE SCALE GENOMIC DNA]</scope>
    <source>
        <strain evidence="2 3">Egypt</strain>
    </source>
</reference>
<name>A0A183A4Y7_9TREM</name>
<proteinExistence type="predicted"/>
<reference evidence="4" key="1">
    <citation type="submission" date="2016-06" db="UniProtKB">
        <authorList>
            <consortium name="WormBaseParasite"/>
        </authorList>
    </citation>
    <scope>IDENTIFICATION</scope>
</reference>
<accession>A0A183A4Y7</accession>
<keyword evidence="3" id="KW-1185">Reference proteome</keyword>
<evidence type="ECO:0000313" key="2">
    <source>
        <dbReference type="EMBL" id="VDP65183.1"/>
    </source>
</evidence>
<organism evidence="4">
    <name type="scientific">Echinostoma caproni</name>
    <dbReference type="NCBI Taxonomy" id="27848"/>
    <lineage>
        <taxon>Eukaryota</taxon>
        <taxon>Metazoa</taxon>
        <taxon>Spiralia</taxon>
        <taxon>Lophotrochozoa</taxon>
        <taxon>Platyhelminthes</taxon>
        <taxon>Trematoda</taxon>
        <taxon>Digenea</taxon>
        <taxon>Plagiorchiida</taxon>
        <taxon>Echinostomata</taxon>
        <taxon>Echinostomatoidea</taxon>
        <taxon>Echinostomatidae</taxon>
        <taxon>Echinostoma</taxon>
    </lineage>
</organism>
<protein>
    <submittedName>
        <fullName evidence="2 4">Uncharacterized protein</fullName>
    </submittedName>
</protein>